<accession>A0A9X3I601</accession>
<comment type="caution">
    <text evidence="1">The sequence shown here is derived from an EMBL/GenBank/DDBJ whole genome shotgun (WGS) entry which is preliminary data.</text>
</comment>
<dbReference type="Gene3D" id="3.50.30.30">
    <property type="match status" value="1"/>
</dbReference>
<dbReference type="RefSeq" id="WP_266063223.1">
    <property type="nucleotide sequence ID" value="NZ_JAPKFM010000025.1"/>
</dbReference>
<evidence type="ECO:0000313" key="1">
    <source>
        <dbReference type="EMBL" id="MCX2966312.1"/>
    </source>
</evidence>
<keyword evidence="2" id="KW-1185">Reference proteome</keyword>
<dbReference type="Gene3D" id="3.40.630.10">
    <property type="entry name" value="Zn peptidases"/>
    <property type="match status" value="1"/>
</dbReference>
<dbReference type="PROSITE" id="PS51318">
    <property type="entry name" value="TAT"/>
    <property type="match status" value="1"/>
</dbReference>
<sequence length="519" mass="55887">MVGQPNSSGLRGRALSRRRLLQAAGVGVAGAMLAARPGAAEAAPGGFPRGLSTDEIWDRNLELADHGPRLTGNPAHRRFIDSLEADLDRIGLDVHRDRLTFDRWDPLRWKLAIDGTPVPVAFYFPYSGVTGPDGITAPLQYLGVLGQIGAWEPARGKIAVVEVPVLPLPITVGYRPSGQYPVDAAPPDPIAYLPSVSDAVGAPTLENAVRAGVRGVICIRTGVSEALADDQYAPFTTGYQGCPAVWVGPREAERVRASARRGASARLVMHARRALGAATDTVFAVLPGTDPTETVIVNTHTDGPNVAEENGGIGLISLARQFAQVPAHRRRRTLVFVFVTGHFQLPQFETEVGNGIGTMQASSRWMRMHPEWWDGKGAHRKAVAALTLEHLGCREWLDDPQHRHYGPTGRPEVGWCYTTTPAMRSIYLASARGTANERTVTCDPLPALYFGEGAPFYKSGIATMSLISSQTYLTAAPANGVIDKLDKHLMAGQIETFSKAIRTLERRSSAQIGAPVLPL</sequence>
<name>A0A9X3I601_9ACTN</name>
<dbReference type="InterPro" id="IPR006311">
    <property type="entry name" value="TAT_signal"/>
</dbReference>
<dbReference type="Proteomes" id="UP001143347">
    <property type="component" value="Unassembled WGS sequence"/>
</dbReference>
<dbReference type="EMBL" id="JAPKFM010000025">
    <property type="protein sequence ID" value="MCX2966312.1"/>
    <property type="molecule type" value="Genomic_DNA"/>
</dbReference>
<organism evidence="1 2">
    <name type="scientific">Gordonia aquimaris</name>
    <dbReference type="NCBI Taxonomy" id="2984863"/>
    <lineage>
        <taxon>Bacteria</taxon>
        <taxon>Bacillati</taxon>
        <taxon>Actinomycetota</taxon>
        <taxon>Actinomycetes</taxon>
        <taxon>Mycobacteriales</taxon>
        <taxon>Gordoniaceae</taxon>
        <taxon>Gordonia</taxon>
    </lineage>
</organism>
<gene>
    <name evidence="1" type="ORF">OSB52_19705</name>
</gene>
<protein>
    <recommendedName>
        <fullName evidence="3">PA domain-containing protein</fullName>
    </recommendedName>
</protein>
<dbReference type="AlphaFoldDB" id="A0A9X3I601"/>
<evidence type="ECO:0000313" key="2">
    <source>
        <dbReference type="Proteomes" id="UP001143347"/>
    </source>
</evidence>
<reference evidence="1" key="1">
    <citation type="submission" date="2022-10" db="EMBL/GenBank/DDBJ databases">
        <title>WGS of marine actinomycetes from Thailand.</title>
        <authorList>
            <person name="Thawai C."/>
        </authorList>
    </citation>
    <scope>NUCLEOTIDE SEQUENCE</scope>
    <source>
        <strain evidence="1">SW21</strain>
    </source>
</reference>
<dbReference type="SUPFAM" id="SSF53187">
    <property type="entry name" value="Zn-dependent exopeptidases"/>
    <property type="match status" value="1"/>
</dbReference>
<proteinExistence type="predicted"/>
<evidence type="ECO:0008006" key="3">
    <source>
        <dbReference type="Google" id="ProtNLM"/>
    </source>
</evidence>